<dbReference type="SFLD" id="SFLDG01070">
    <property type="entry name" value="PLP-dependent"/>
    <property type="match status" value="1"/>
</dbReference>
<keyword evidence="6" id="KW-0479">Metal-binding</keyword>
<gene>
    <name evidence="11" type="ORF">ENN94_03775</name>
</gene>
<dbReference type="Proteomes" id="UP000886162">
    <property type="component" value="Unassembled WGS sequence"/>
</dbReference>
<sequence>MDTAGRTEQRGPTGDLSSQWARLDWKAELKNNVTTPAQLEKYFPLSAREKADLEQVVAVHPMNIPRYYLSLIRPDDPNDPIRKMCVPGSEELIVVGAMGDTTKDPYGDDKHDKGNGILHKYSYTALVVATEYCAMYCRHCFRKRMVGLSNDQTVRNFQEASKYIADHPEISNVVISGGDPFLLPTHVIEAMLESLKDIPHLNYVRLGSRAPVVYPMRFFEPELLDVLRRFNREKTLFVPTHFNHPREITPEATQAVLNLREAGLNVHNQAVFLRGVNDDPEALTELMNELVRIGINPYYLYQCMPVARVRHHFQVPLKEGVDIVDRARQQMDGHAKRFKFIIGHDIGKLEICGRVDDKLILKQIHARSEHPEEASRMLIRQLTDNGGWLDDLPAVELG</sequence>
<dbReference type="GO" id="GO:0046872">
    <property type="term" value="F:metal ion binding"/>
    <property type="evidence" value="ECO:0007669"/>
    <property type="project" value="UniProtKB-KW"/>
</dbReference>
<evidence type="ECO:0000256" key="7">
    <source>
        <dbReference type="ARBA" id="ARBA00022898"/>
    </source>
</evidence>
<dbReference type="InterPro" id="IPR007197">
    <property type="entry name" value="rSAM"/>
</dbReference>
<dbReference type="GO" id="GO:0003824">
    <property type="term" value="F:catalytic activity"/>
    <property type="evidence" value="ECO:0007669"/>
    <property type="project" value="InterPro"/>
</dbReference>
<dbReference type="AlphaFoldDB" id="A0A831LL23"/>
<feature type="domain" description="Radical SAM core" evidence="10">
    <location>
        <begin position="119"/>
        <end position="337"/>
    </location>
</feature>
<dbReference type="GO" id="GO:0051539">
    <property type="term" value="F:4 iron, 4 sulfur cluster binding"/>
    <property type="evidence" value="ECO:0007669"/>
    <property type="project" value="UniProtKB-KW"/>
</dbReference>
<dbReference type="PANTHER" id="PTHR30538">
    <property type="entry name" value="LYSINE 2,3-AMINOMUTASE-RELATED"/>
    <property type="match status" value="1"/>
</dbReference>
<dbReference type="InterPro" id="IPR013785">
    <property type="entry name" value="Aldolase_TIM"/>
</dbReference>
<dbReference type="Pfam" id="PF04055">
    <property type="entry name" value="Radical_SAM"/>
    <property type="match status" value="1"/>
</dbReference>
<dbReference type="EMBL" id="DSDO01000262">
    <property type="protein sequence ID" value="HDR46802.1"/>
    <property type="molecule type" value="Genomic_DNA"/>
</dbReference>
<dbReference type="CDD" id="cd01335">
    <property type="entry name" value="Radical_SAM"/>
    <property type="match status" value="1"/>
</dbReference>
<evidence type="ECO:0000256" key="8">
    <source>
        <dbReference type="ARBA" id="ARBA00023004"/>
    </source>
</evidence>
<keyword evidence="9" id="KW-0411">Iron-sulfur</keyword>
<evidence type="ECO:0000313" key="11">
    <source>
        <dbReference type="EMBL" id="HDR46802.1"/>
    </source>
</evidence>
<evidence type="ECO:0000256" key="5">
    <source>
        <dbReference type="ARBA" id="ARBA00022691"/>
    </source>
</evidence>
<comment type="similarity">
    <text evidence="3">Belongs to the radical SAM superfamily. KamA family.</text>
</comment>
<keyword evidence="7" id="KW-0663">Pyridoxal phosphate</keyword>
<evidence type="ECO:0000256" key="6">
    <source>
        <dbReference type="ARBA" id="ARBA00022723"/>
    </source>
</evidence>
<evidence type="ECO:0000259" key="10">
    <source>
        <dbReference type="PROSITE" id="PS51918"/>
    </source>
</evidence>
<dbReference type="PANTHER" id="PTHR30538:SF0">
    <property type="entry name" value="L-LYSINE 2,3-AMINOMUTASE AQ_1632-RELATED"/>
    <property type="match status" value="1"/>
</dbReference>
<dbReference type="InterPro" id="IPR003739">
    <property type="entry name" value="Lys_aminomutase/Glu_NH3_mut"/>
</dbReference>
<comment type="cofactor">
    <cofactor evidence="1">
        <name>pyridoxal 5'-phosphate</name>
        <dbReference type="ChEBI" id="CHEBI:597326"/>
    </cofactor>
</comment>
<accession>A0A831LL23</accession>
<dbReference type="NCBIfam" id="TIGR00238">
    <property type="entry name" value="KamA family radical SAM protein"/>
    <property type="match status" value="1"/>
</dbReference>
<name>A0A831LL23_9BACT</name>
<protein>
    <submittedName>
        <fullName evidence="11">KamA family radical SAM protein</fullName>
    </submittedName>
</protein>
<evidence type="ECO:0000256" key="1">
    <source>
        <dbReference type="ARBA" id="ARBA00001933"/>
    </source>
</evidence>
<reference evidence="11" key="1">
    <citation type="journal article" date="2020" name="mSystems">
        <title>Genome- and Community-Level Interaction Insights into Carbon Utilization and Element Cycling Functions of Hydrothermarchaeota in Hydrothermal Sediment.</title>
        <authorList>
            <person name="Zhou Z."/>
            <person name="Liu Y."/>
            <person name="Xu W."/>
            <person name="Pan J."/>
            <person name="Luo Z.H."/>
            <person name="Li M."/>
        </authorList>
    </citation>
    <scope>NUCLEOTIDE SEQUENCE [LARGE SCALE GENOMIC DNA]</scope>
    <source>
        <strain evidence="11">SpSt-1220</strain>
    </source>
</reference>
<keyword evidence="5" id="KW-0949">S-adenosyl-L-methionine</keyword>
<dbReference type="Gene3D" id="3.20.20.70">
    <property type="entry name" value="Aldolase class I"/>
    <property type="match status" value="1"/>
</dbReference>
<dbReference type="SFLD" id="SFLDS00029">
    <property type="entry name" value="Radical_SAM"/>
    <property type="match status" value="1"/>
</dbReference>
<dbReference type="InterPro" id="IPR058240">
    <property type="entry name" value="rSAM_sf"/>
</dbReference>
<dbReference type="PROSITE" id="PS51918">
    <property type="entry name" value="RADICAL_SAM"/>
    <property type="match status" value="1"/>
</dbReference>
<evidence type="ECO:0000256" key="4">
    <source>
        <dbReference type="ARBA" id="ARBA00022485"/>
    </source>
</evidence>
<evidence type="ECO:0000256" key="2">
    <source>
        <dbReference type="ARBA" id="ARBA00001966"/>
    </source>
</evidence>
<proteinExistence type="inferred from homology"/>
<keyword evidence="4" id="KW-0004">4Fe-4S</keyword>
<evidence type="ECO:0000256" key="3">
    <source>
        <dbReference type="ARBA" id="ARBA00008703"/>
    </source>
</evidence>
<dbReference type="Gene3D" id="6.10.140.1170">
    <property type="match status" value="1"/>
</dbReference>
<evidence type="ECO:0000256" key="9">
    <source>
        <dbReference type="ARBA" id="ARBA00023014"/>
    </source>
</evidence>
<dbReference type="SUPFAM" id="SSF102114">
    <property type="entry name" value="Radical SAM enzymes"/>
    <property type="match status" value="1"/>
</dbReference>
<comment type="caution">
    <text evidence="11">The sequence shown here is derived from an EMBL/GenBank/DDBJ whole genome shotgun (WGS) entry which is preliminary data.</text>
</comment>
<comment type="cofactor">
    <cofactor evidence="2">
        <name>[4Fe-4S] cluster</name>
        <dbReference type="ChEBI" id="CHEBI:49883"/>
    </cofactor>
</comment>
<organism evidence="11">
    <name type="scientific">Geoalkalibacter subterraneus</name>
    <dbReference type="NCBI Taxonomy" id="483547"/>
    <lineage>
        <taxon>Bacteria</taxon>
        <taxon>Pseudomonadati</taxon>
        <taxon>Thermodesulfobacteriota</taxon>
        <taxon>Desulfuromonadia</taxon>
        <taxon>Desulfuromonadales</taxon>
        <taxon>Geoalkalibacteraceae</taxon>
        <taxon>Geoalkalibacter</taxon>
    </lineage>
</organism>
<keyword evidence="8" id="KW-0408">Iron</keyword>